<reference evidence="2 3" key="1">
    <citation type="submission" date="2018-07" db="EMBL/GenBank/DDBJ databases">
        <title>A high quality draft genome assembly of the barn swallow (H. rustica rustica).</title>
        <authorList>
            <person name="Formenti G."/>
            <person name="Chiara M."/>
            <person name="Poveda L."/>
            <person name="Francoijs K.-J."/>
            <person name="Bonisoli-Alquati A."/>
            <person name="Canova L."/>
            <person name="Gianfranceschi L."/>
            <person name="Horner D.S."/>
            <person name="Saino N."/>
        </authorList>
    </citation>
    <scope>NUCLEOTIDE SEQUENCE [LARGE SCALE GENOMIC DNA]</scope>
    <source>
        <strain evidence="2">Chelidonia</strain>
        <tissue evidence="2">Blood</tissue>
    </source>
</reference>
<dbReference type="AlphaFoldDB" id="A0A3M0JX04"/>
<protein>
    <submittedName>
        <fullName evidence="2">Uncharacterized protein</fullName>
    </submittedName>
</protein>
<evidence type="ECO:0000256" key="1">
    <source>
        <dbReference type="SAM" id="MobiDB-lite"/>
    </source>
</evidence>
<evidence type="ECO:0000313" key="3">
    <source>
        <dbReference type="Proteomes" id="UP000269221"/>
    </source>
</evidence>
<dbReference type="Proteomes" id="UP000269221">
    <property type="component" value="Unassembled WGS sequence"/>
</dbReference>
<name>A0A3M0JX04_HIRRU</name>
<sequence>MEDTQDSNQTLNLVSISTVLVCLMMRNWKSKLFESQRVSLPHGDLSAILKRISIDANIKNSFEVRGWTLYNYSRRRLSSLFQGDKSKGGGGVSVAPSLPQSVKEEEVLSKTRSRSLNHNLVHPGWGYQCPSEQDAGPGCISRLWYLRDLQQDALVALQIEKKHGVHKPSHSSELQTMGWHCKRHQEPGQGISNQAQMKGVKIPVLEGDKGNLGKNNSEGDQTSLGLEEAKVLELKEQQLDLGEEYILKATAEGNRSIGIAGSEKIQEHQTYSAEPPEMQQRLMRH</sequence>
<proteinExistence type="predicted"/>
<dbReference type="EMBL" id="QRBI01000123">
    <property type="protein sequence ID" value="RMC05305.1"/>
    <property type="molecule type" value="Genomic_DNA"/>
</dbReference>
<comment type="caution">
    <text evidence="2">The sequence shown here is derived from an EMBL/GenBank/DDBJ whole genome shotgun (WGS) entry which is preliminary data.</text>
</comment>
<accession>A0A3M0JX04</accession>
<gene>
    <name evidence="2" type="ORF">DUI87_18492</name>
</gene>
<keyword evidence="3" id="KW-1185">Reference proteome</keyword>
<evidence type="ECO:0000313" key="2">
    <source>
        <dbReference type="EMBL" id="RMC05305.1"/>
    </source>
</evidence>
<organism evidence="2 3">
    <name type="scientific">Hirundo rustica rustica</name>
    <dbReference type="NCBI Taxonomy" id="333673"/>
    <lineage>
        <taxon>Eukaryota</taxon>
        <taxon>Metazoa</taxon>
        <taxon>Chordata</taxon>
        <taxon>Craniata</taxon>
        <taxon>Vertebrata</taxon>
        <taxon>Euteleostomi</taxon>
        <taxon>Archelosauria</taxon>
        <taxon>Archosauria</taxon>
        <taxon>Dinosauria</taxon>
        <taxon>Saurischia</taxon>
        <taxon>Theropoda</taxon>
        <taxon>Coelurosauria</taxon>
        <taxon>Aves</taxon>
        <taxon>Neognathae</taxon>
        <taxon>Neoaves</taxon>
        <taxon>Telluraves</taxon>
        <taxon>Australaves</taxon>
        <taxon>Passeriformes</taxon>
        <taxon>Sylvioidea</taxon>
        <taxon>Hirundinidae</taxon>
        <taxon>Hirundo</taxon>
    </lineage>
</organism>
<feature type="region of interest" description="Disordered" evidence="1">
    <location>
        <begin position="262"/>
        <end position="285"/>
    </location>
</feature>